<evidence type="ECO:0000256" key="1">
    <source>
        <dbReference type="SAM" id="MobiDB-lite"/>
    </source>
</evidence>
<dbReference type="Proteomes" id="UP001596302">
    <property type="component" value="Unassembled WGS sequence"/>
</dbReference>
<dbReference type="InterPro" id="IPR015330">
    <property type="entry name" value="DNA_primase/pol_bifunc_N"/>
</dbReference>
<organism evidence="3 4">
    <name type="scientific">Pseudonocardia hispaniensis</name>
    <dbReference type="NCBI Taxonomy" id="904933"/>
    <lineage>
        <taxon>Bacteria</taxon>
        <taxon>Bacillati</taxon>
        <taxon>Actinomycetota</taxon>
        <taxon>Actinomycetes</taxon>
        <taxon>Pseudonocardiales</taxon>
        <taxon>Pseudonocardiaceae</taxon>
        <taxon>Pseudonocardia</taxon>
    </lineage>
</organism>
<feature type="region of interest" description="Disordered" evidence="1">
    <location>
        <begin position="185"/>
        <end position="207"/>
    </location>
</feature>
<evidence type="ECO:0000259" key="2">
    <source>
        <dbReference type="SMART" id="SM00943"/>
    </source>
</evidence>
<gene>
    <name evidence="3" type="ORF">ACFQE5_18825</name>
</gene>
<dbReference type="Pfam" id="PF09250">
    <property type="entry name" value="Prim-Pol"/>
    <property type="match status" value="1"/>
</dbReference>
<keyword evidence="4" id="KW-1185">Reference proteome</keyword>
<evidence type="ECO:0000313" key="4">
    <source>
        <dbReference type="Proteomes" id="UP001596302"/>
    </source>
</evidence>
<dbReference type="CDD" id="cd04859">
    <property type="entry name" value="Prim_Pol"/>
    <property type="match status" value="1"/>
</dbReference>
<protein>
    <submittedName>
        <fullName evidence="3">Bifunctional DNA primase/polymerase</fullName>
    </submittedName>
</protein>
<comment type="caution">
    <text evidence="3">The sequence shown here is derived from an EMBL/GenBank/DDBJ whole genome shotgun (WGS) entry which is preliminary data.</text>
</comment>
<dbReference type="EMBL" id="JBHSQW010000035">
    <property type="protein sequence ID" value="MFC5996260.1"/>
    <property type="molecule type" value="Genomic_DNA"/>
</dbReference>
<feature type="domain" description="DNA primase/polymerase bifunctional N-terminal" evidence="2">
    <location>
        <begin position="6"/>
        <end position="177"/>
    </location>
</feature>
<sequence length="749" mass="81319">MSFQHAVAARNRGWRPFPVDSPLSPDCVGLHKTTPCDGQRGKHPAVAFTTATATEPADKQLEHWFNRGPRNIGVACGPSGLIVFDEDMLGALETFAAERGETLPSTYRVRTGRGWHWYFTTPAGLEHGNSEGALRGRHVNVRGRGGYVVAAGSVHASGHVYEAEDPHAEVAELPAWLATAIKEKPARPAEDDTTAPTRTAGRDHTGRIGWGDRHNALVSYAGRLRHKGLSLTEAETLFRVRWLDCVQPLGQIPEAHHHEQAPADCNYPVTWDEALAKLRDIYTRYQPDPLADLIDDQDDALAMVRHNLDFDGKPPQTLPGRTTPLLDDEPIPVAPFPRLDDAALHGLPGKIVAAVAPHTEAHPVPILVQLLAVLGCTIGAGAHIKVDNREHAARLYPLVLGKTSDGAKGTSFGVVRALFRAAIPARPEDGALRGPIDSLVFVDLPRQVSGLSTGEGLIELVRDPVDEDDPGGVDDKRLLVVEEEFVGTLAVGRRDGSTLPRTLRAAWDGENLQTLTRHSPLHATRPHVTVVGHATPGELRLKLDDAAMLGGTMNRFLPVASRRTKLLPEGGNLPAELLAEYGPALAEAIDRGSRAGEVEQTDDARELWRASYAHLRRSRPDGPVATILARAAPQVLRIALCYALADRSPVIDRPHIAAALAIWTYAEDTAEWLFGPHVAAADLDPLVSFIASAGEAGRTKSEITRGFYERNKPVAEIEAVLAELIKDGRIRQETEQRTGPGRRAVRYYA</sequence>
<dbReference type="SUPFAM" id="SSF56747">
    <property type="entry name" value="Prim-pol domain"/>
    <property type="match status" value="1"/>
</dbReference>
<dbReference type="SMART" id="SM00943">
    <property type="entry name" value="Prim-Pol"/>
    <property type="match status" value="1"/>
</dbReference>
<dbReference type="Pfam" id="PF13148">
    <property type="entry name" value="DUF3987"/>
    <property type="match status" value="1"/>
</dbReference>
<proteinExistence type="predicted"/>
<evidence type="ECO:0000313" key="3">
    <source>
        <dbReference type="EMBL" id="MFC5996260.1"/>
    </source>
</evidence>
<dbReference type="RefSeq" id="WP_379586793.1">
    <property type="nucleotide sequence ID" value="NZ_JBHSQW010000035.1"/>
</dbReference>
<name>A0ABW1J7D1_9PSEU</name>
<reference evidence="4" key="1">
    <citation type="journal article" date="2019" name="Int. J. Syst. Evol. Microbiol.">
        <title>The Global Catalogue of Microorganisms (GCM) 10K type strain sequencing project: providing services to taxonomists for standard genome sequencing and annotation.</title>
        <authorList>
            <consortium name="The Broad Institute Genomics Platform"/>
            <consortium name="The Broad Institute Genome Sequencing Center for Infectious Disease"/>
            <person name="Wu L."/>
            <person name="Ma J."/>
        </authorList>
    </citation>
    <scope>NUCLEOTIDE SEQUENCE [LARGE SCALE GENOMIC DNA]</scope>
    <source>
        <strain evidence="4">CCM 8391</strain>
    </source>
</reference>
<dbReference type="InterPro" id="IPR025048">
    <property type="entry name" value="DUF3987"/>
</dbReference>
<accession>A0ABW1J7D1</accession>